<accession>A0A4V0A3T5</accession>
<dbReference type="PANTHER" id="PTHR46558:SF11">
    <property type="entry name" value="HTH-TYPE TRANSCRIPTIONAL REGULATOR XRE"/>
    <property type="match status" value="1"/>
</dbReference>
<dbReference type="PANTHER" id="PTHR46558">
    <property type="entry name" value="TRACRIPTIONAL REGULATORY PROTEIN-RELATED-RELATED"/>
    <property type="match status" value="1"/>
</dbReference>
<protein>
    <submittedName>
        <fullName evidence="3">DNA polymerase III subunit beta</fullName>
    </submittedName>
</protein>
<dbReference type="EMBL" id="CABEID010000001">
    <property type="protein sequence ID" value="VTS48030.1"/>
    <property type="molecule type" value="Genomic_DNA"/>
</dbReference>
<dbReference type="Gene3D" id="1.10.260.40">
    <property type="entry name" value="lambda repressor-like DNA-binding domains"/>
    <property type="match status" value="1"/>
</dbReference>
<evidence type="ECO:0000259" key="2">
    <source>
        <dbReference type="PROSITE" id="PS50943"/>
    </source>
</evidence>
<proteinExistence type="predicted"/>
<dbReference type="InterPro" id="IPR010982">
    <property type="entry name" value="Lambda_DNA-bd_dom_sf"/>
</dbReference>
<dbReference type="SMART" id="SM00530">
    <property type="entry name" value="HTH_XRE"/>
    <property type="match status" value="1"/>
</dbReference>
<reference evidence="3 4" key="1">
    <citation type="submission" date="2019-05" db="EMBL/GenBank/DDBJ databases">
        <authorList>
            <consortium name="Pathogen Informatics"/>
        </authorList>
    </citation>
    <scope>NUCLEOTIDE SEQUENCE [LARGE SCALE GENOMIC DNA]</scope>
    <source>
        <strain evidence="3 4">NCTC11062</strain>
    </source>
</reference>
<dbReference type="SUPFAM" id="SSF47413">
    <property type="entry name" value="lambda repressor-like DNA-binding domains"/>
    <property type="match status" value="1"/>
</dbReference>
<dbReference type="InterPro" id="IPR001387">
    <property type="entry name" value="Cro/C1-type_HTH"/>
</dbReference>
<dbReference type="Pfam" id="PF01381">
    <property type="entry name" value="HTH_3"/>
    <property type="match status" value="1"/>
</dbReference>
<evidence type="ECO:0000313" key="3">
    <source>
        <dbReference type="EMBL" id="VTS48030.1"/>
    </source>
</evidence>
<evidence type="ECO:0000256" key="1">
    <source>
        <dbReference type="ARBA" id="ARBA00023125"/>
    </source>
</evidence>
<evidence type="ECO:0000313" key="4">
    <source>
        <dbReference type="Proteomes" id="UP000403538"/>
    </source>
</evidence>
<dbReference type="RefSeq" id="WP_070670771.1">
    <property type="nucleotide sequence ID" value="NZ_CABEID010000001.1"/>
</dbReference>
<dbReference type="PROSITE" id="PS50943">
    <property type="entry name" value="HTH_CROC1"/>
    <property type="match status" value="1"/>
</dbReference>
<name>A0A4V0A3T5_STRAP</name>
<feature type="domain" description="HTH cro/C1-type" evidence="2">
    <location>
        <begin position="7"/>
        <end position="61"/>
    </location>
</feature>
<sequence>MIKLNRIKELRQKEKLTQEELANKIGVTKRTIIAWEKGERQIKPDKTKALAAYFGVSVAYLLGYSDVSDKYRDDEILIDNGEGGFTSLSPLRHNELQEEYKEHVKKEFITFLRSHDLVLSDNEIQATLEYITKLNVNSVNNIDYKRIITEQAGAPRKYLLENGYKELGDLFQSSKGINNFYKEKGHNPDYTF</sequence>
<dbReference type="GO" id="GO:0003677">
    <property type="term" value="F:DNA binding"/>
    <property type="evidence" value="ECO:0007669"/>
    <property type="project" value="UniProtKB-KW"/>
</dbReference>
<keyword evidence="1" id="KW-0238">DNA-binding</keyword>
<organism evidence="3 4">
    <name type="scientific">Streptococcus anginosus</name>
    <dbReference type="NCBI Taxonomy" id="1328"/>
    <lineage>
        <taxon>Bacteria</taxon>
        <taxon>Bacillati</taxon>
        <taxon>Bacillota</taxon>
        <taxon>Bacilli</taxon>
        <taxon>Lactobacillales</taxon>
        <taxon>Streptococcaceae</taxon>
        <taxon>Streptococcus</taxon>
        <taxon>Streptococcus anginosus group</taxon>
    </lineage>
</organism>
<dbReference type="AlphaFoldDB" id="A0A4V0A3T5"/>
<dbReference type="CDD" id="cd00093">
    <property type="entry name" value="HTH_XRE"/>
    <property type="match status" value="1"/>
</dbReference>
<dbReference type="Proteomes" id="UP000403538">
    <property type="component" value="Unassembled WGS sequence"/>
</dbReference>
<gene>
    <name evidence="3" type="ORF">NCTC11062_01866</name>
</gene>